<evidence type="ECO:0000313" key="2">
    <source>
        <dbReference type="EMBL" id="ADL19535.1"/>
    </source>
</evidence>
<evidence type="ECO:0000313" key="3">
    <source>
        <dbReference type="Proteomes" id="UP000000346"/>
    </source>
</evidence>
<dbReference type="Proteomes" id="UP000000346">
    <property type="component" value="Chromosome"/>
</dbReference>
<reference evidence="2 3" key="1">
    <citation type="journal article" date="2010" name="Appl. Environ. Microbiol.">
        <title>The genome sequence of the crenarchaeon Acidilobus saccharovorans supports a new order, Acidilobales, and suggests an important ecological role in terrestrial acidic hot springs.</title>
        <authorList>
            <person name="Mardanov A.V."/>
            <person name="Svetlitchnyi V.A."/>
            <person name="Beletsky A.V."/>
            <person name="Prokofeva M.I."/>
            <person name="Bonch-Osmolovskaya E.A."/>
            <person name="Ravin N.V."/>
            <person name="Skryabin K.G."/>
        </authorList>
    </citation>
    <scope>NUCLEOTIDE SEQUENCE [LARGE SCALE GENOMIC DNA]</scope>
    <source>
        <strain evidence="3">DSM 16705 / JCM 18335 / VKM B-2471 / 345-15</strain>
    </source>
</reference>
<evidence type="ECO:0000259" key="1">
    <source>
        <dbReference type="Pfam" id="PF18689"/>
    </source>
</evidence>
<accession>D9Q2J7</accession>
<dbReference type="HOGENOM" id="CLU_1727151_0_0_2"/>
<dbReference type="AlphaFoldDB" id="D9Q2J7"/>
<protein>
    <recommendedName>
        <fullName evidence="1">Primase X domain-containing protein</fullName>
    </recommendedName>
</protein>
<proteinExistence type="predicted"/>
<organism evidence="2 3">
    <name type="scientific">Acidilobus saccharovorans (strain DSM 16705 / JCM 18335 / VKM B-2471 / 345-15)</name>
    <dbReference type="NCBI Taxonomy" id="666510"/>
    <lineage>
        <taxon>Archaea</taxon>
        <taxon>Thermoproteota</taxon>
        <taxon>Thermoprotei</taxon>
        <taxon>Acidilobales</taxon>
        <taxon>Acidilobaceae</taxon>
        <taxon>Acidilobus</taxon>
    </lineage>
</organism>
<name>D9Q2J7_ACIS3</name>
<dbReference type="NCBIfam" id="NF033412">
    <property type="entry name" value="primase_PriX"/>
    <property type="match status" value="1"/>
</dbReference>
<dbReference type="KEGG" id="asc:ASAC_1130"/>
<sequence length="160" mass="17822">MFAEAAQRCEESPAECPQIAESILRTMCPNVNMCSVTAVKSRGDFSWIESVLSTGVPDGRHRLILYVLSRYLANVKGLNEADAVNEIRGFLERSCKNFGNCSKVYDSWIRNVVSKVKSGGWKPWSLEKLKEKDPDLYNTVLKLISESGKGQVDTLSATRS</sequence>
<feature type="domain" description="Primase X" evidence="1">
    <location>
        <begin position="45"/>
        <end position="144"/>
    </location>
</feature>
<dbReference type="Pfam" id="PF18689">
    <property type="entry name" value="PriX"/>
    <property type="match status" value="1"/>
</dbReference>
<gene>
    <name evidence="2" type="ordered locus">ASAC_1130</name>
</gene>
<dbReference type="InterPro" id="IPR040865">
    <property type="entry name" value="PriX"/>
</dbReference>
<keyword evidence="3" id="KW-1185">Reference proteome</keyword>
<dbReference type="RefSeq" id="WP_013267047.1">
    <property type="nucleotide sequence ID" value="NC_014374.1"/>
</dbReference>
<dbReference type="EMBL" id="CP001742">
    <property type="protein sequence ID" value="ADL19535.1"/>
    <property type="molecule type" value="Genomic_DNA"/>
</dbReference>
<dbReference type="OrthoDB" id="45285at2157"/>
<dbReference type="STRING" id="666510.ASAC_1130"/>
<dbReference type="InParanoid" id="D9Q2J7"/>
<dbReference type="GeneID" id="9499381"/>
<dbReference type="eggNOG" id="arCOG05924">
    <property type="taxonomic scope" value="Archaea"/>
</dbReference>